<evidence type="ECO:0000256" key="2">
    <source>
        <dbReference type="SAM" id="MobiDB-lite"/>
    </source>
</evidence>
<accession>A0A8N5F0T2</accession>
<dbReference type="InterPro" id="IPR052310">
    <property type="entry name" value="Kelch/BTB_domain_protein"/>
</dbReference>
<evidence type="ECO:0000256" key="1">
    <source>
        <dbReference type="ARBA" id="ARBA00022737"/>
    </source>
</evidence>
<feature type="region of interest" description="Disordered" evidence="2">
    <location>
        <begin position="406"/>
        <end position="531"/>
    </location>
</feature>
<dbReference type="RefSeq" id="XP_030918841.1">
    <property type="nucleotide sequence ID" value="XM_031062981.1"/>
</dbReference>
<dbReference type="Proteomes" id="UP000504602">
    <property type="component" value="Unplaced"/>
</dbReference>
<feature type="compositionally biased region" description="Basic and acidic residues" evidence="2">
    <location>
        <begin position="217"/>
        <end position="226"/>
    </location>
</feature>
<feature type="compositionally biased region" description="Low complexity" evidence="2">
    <location>
        <begin position="505"/>
        <end position="525"/>
    </location>
</feature>
<feature type="compositionally biased region" description="Polar residues" evidence="2">
    <location>
        <begin position="433"/>
        <end position="444"/>
    </location>
</feature>
<feature type="region of interest" description="Disordered" evidence="2">
    <location>
        <begin position="548"/>
        <end position="573"/>
    </location>
</feature>
<evidence type="ECO:0000313" key="4">
    <source>
        <dbReference type="RefSeq" id="XP_030918841.1"/>
    </source>
</evidence>
<proteinExistence type="predicted"/>
<keyword evidence="3" id="KW-1185">Reference proteome</keyword>
<feature type="compositionally biased region" description="Basic and acidic residues" evidence="2">
    <location>
        <begin position="410"/>
        <end position="419"/>
    </location>
</feature>
<dbReference type="GeneID" id="102038691"/>
<protein>
    <submittedName>
        <fullName evidence="4">Kelch domain-containing protein 7A</fullName>
    </submittedName>
</protein>
<feature type="region of interest" description="Disordered" evidence="2">
    <location>
        <begin position="54"/>
        <end position="132"/>
    </location>
</feature>
<dbReference type="AlphaFoldDB" id="A0A8N5F0T2"/>
<dbReference type="CTD" id="127707"/>
<feature type="region of interest" description="Disordered" evidence="2">
    <location>
        <begin position="1"/>
        <end position="31"/>
    </location>
</feature>
<feature type="compositionally biased region" description="Basic and acidic residues" evidence="2">
    <location>
        <begin position="66"/>
        <end position="84"/>
    </location>
</feature>
<dbReference type="PANTHER" id="PTHR45972:SF1">
    <property type="entry name" value="KELCH DOMAIN-CONTAINING PROTEIN 7A"/>
    <property type="match status" value="1"/>
</dbReference>
<reference evidence="4" key="1">
    <citation type="submission" date="2025-08" db="UniProtKB">
        <authorList>
            <consortium name="RefSeq"/>
        </authorList>
    </citation>
    <scope>IDENTIFICATION</scope>
</reference>
<feature type="compositionally biased region" description="Acidic residues" evidence="2">
    <location>
        <begin position="107"/>
        <end position="117"/>
    </location>
</feature>
<dbReference type="OrthoDB" id="45365at2759"/>
<feature type="compositionally biased region" description="Basic and acidic residues" evidence="2">
    <location>
        <begin position="353"/>
        <end position="365"/>
    </location>
</feature>
<feature type="compositionally biased region" description="Basic and acidic residues" evidence="2">
    <location>
        <begin position="96"/>
        <end position="106"/>
    </location>
</feature>
<dbReference type="PANTHER" id="PTHR45972">
    <property type="entry name" value="BTB_2 DOMAIN-CONTAINING PROTEIN"/>
    <property type="match status" value="1"/>
</dbReference>
<name>A0A8N5F0T2_GEOFO</name>
<feature type="region of interest" description="Disordered" evidence="2">
    <location>
        <begin position="148"/>
        <end position="372"/>
    </location>
</feature>
<feature type="compositionally biased region" description="Low complexity" evidence="2">
    <location>
        <begin position="189"/>
        <end position="198"/>
    </location>
</feature>
<feature type="compositionally biased region" description="Polar residues" evidence="2">
    <location>
        <begin position="483"/>
        <end position="492"/>
    </location>
</feature>
<evidence type="ECO:0000313" key="3">
    <source>
        <dbReference type="Proteomes" id="UP000504602"/>
    </source>
</evidence>
<keyword evidence="1" id="KW-0677">Repeat</keyword>
<sequence>MEPAGSESLSENRSFHPRPRVPPAWHSDMPLPGKLLLSAAALLLLSLAFRFYRNRSPPPGKIPPGEQRENRDGDGALRRRDGGDKSGNGPGVQHAALREEQSFARNEEEEEEGEEVGSELIPRKAQLGPARMERELGRELGWKLGIKSESEAGVELGSDPGSRTGSELGKEPGSKPGSQPGSKLGSRLGMKPGNNPGRKPGGEPGSKLLTKPINESGSEKTNELGKKLGIKSGIELGSEPGSKLERKAGIEVGNELGSEPESKQGSEPGSKAEILLGSEPGILLGSDLGSKAGAEVGSEAGMSLRSELGSHDPGTAAGARGSPAGRDAAAPSSGRSPGIPSARTEGDGCAQSTERDPAGAGRSREGSAGAVRTLSVTSSLGLLLTASEAGSDTSYCFSSVAKIQVEENFIPERRDKDSPPRPGLKGKVYDYFVQSTSESVSRRTSLPFVPAGTSQGHRERDRAELQSSGTQGENPALEIPDPDTTSAPQEGTENPPEPPSPGWKSSSPQLPLPGGAPAAGPEPSQVSLPGQVHLGNCSEVLRSAKARQLKGSNAGRCRESQPGGGSGKSREELGGLVCSGEVKQGRVCSGGSKSRISTGSSCLGALRDLI</sequence>
<organism evidence="3 4">
    <name type="scientific">Geospiza fortis</name>
    <name type="common">Medium ground-finch</name>
    <dbReference type="NCBI Taxonomy" id="48883"/>
    <lineage>
        <taxon>Eukaryota</taxon>
        <taxon>Metazoa</taxon>
        <taxon>Chordata</taxon>
        <taxon>Craniata</taxon>
        <taxon>Vertebrata</taxon>
        <taxon>Euteleostomi</taxon>
        <taxon>Archelosauria</taxon>
        <taxon>Archosauria</taxon>
        <taxon>Dinosauria</taxon>
        <taxon>Saurischia</taxon>
        <taxon>Theropoda</taxon>
        <taxon>Coelurosauria</taxon>
        <taxon>Aves</taxon>
        <taxon>Neognathae</taxon>
        <taxon>Neoaves</taxon>
        <taxon>Telluraves</taxon>
        <taxon>Australaves</taxon>
        <taxon>Passeriformes</taxon>
        <taxon>Thraupidae</taxon>
        <taxon>Geospiza</taxon>
    </lineage>
</organism>
<gene>
    <name evidence="4" type="primary">KLHDC7A</name>
</gene>